<organism evidence="1 2">
    <name type="scientific">Streptomyces triculaminicus</name>
    <dbReference type="NCBI Taxonomy" id="2816232"/>
    <lineage>
        <taxon>Bacteria</taxon>
        <taxon>Bacillati</taxon>
        <taxon>Actinomycetota</taxon>
        <taxon>Actinomycetes</taxon>
        <taxon>Kitasatosporales</taxon>
        <taxon>Streptomycetaceae</taxon>
        <taxon>Streptomyces</taxon>
    </lineage>
</organism>
<evidence type="ECO:0000313" key="2">
    <source>
        <dbReference type="Proteomes" id="UP000664781"/>
    </source>
</evidence>
<gene>
    <name evidence="1" type="ORF">J1792_24395</name>
</gene>
<dbReference type="AlphaFoldDB" id="A0A939FS18"/>
<keyword evidence="2" id="KW-1185">Reference proteome</keyword>
<protein>
    <submittedName>
        <fullName evidence="1">FDLD family class I lanthipeptide</fullName>
    </submittedName>
</protein>
<name>A0A939FS18_9ACTN</name>
<dbReference type="RefSeq" id="WP_179198839.1">
    <property type="nucleotide sequence ID" value="NZ_JAFMOF010000004.1"/>
</dbReference>
<proteinExistence type="predicted"/>
<accession>A0A939FS18</accession>
<dbReference type="NCBIfam" id="NF038155">
    <property type="entry name" value="lanthi_I_FDLD"/>
    <property type="match status" value="1"/>
</dbReference>
<sequence>MEQDFDLDVRVAVAPVQDTAQGFASIGSTCWSCNNASCGCPITIGYPTVC</sequence>
<comment type="caution">
    <text evidence="1">The sequence shown here is derived from an EMBL/GenBank/DDBJ whole genome shotgun (WGS) entry which is preliminary data.</text>
</comment>
<reference evidence="1" key="1">
    <citation type="submission" date="2021-03" db="EMBL/GenBank/DDBJ databases">
        <title>Streptomyces strains.</title>
        <authorList>
            <person name="Lund M.B."/>
            <person name="Toerring T."/>
        </authorList>
    </citation>
    <scope>NUCLEOTIDE SEQUENCE</scope>
    <source>
        <strain evidence="1">JCM 4242</strain>
    </source>
</reference>
<evidence type="ECO:0000313" key="1">
    <source>
        <dbReference type="EMBL" id="MBO0655804.1"/>
    </source>
</evidence>
<dbReference type="EMBL" id="JAFMOF010000004">
    <property type="protein sequence ID" value="MBO0655804.1"/>
    <property type="molecule type" value="Genomic_DNA"/>
</dbReference>
<dbReference type="Proteomes" id="UP000664781">
    <property type="component" value="Unassembled WGS sequence"/>
</dbReference>